<comment type="caution">
    <text evidence="1">The sequence shown here is derived from an EMBL/GenBank/DDBJ whole genome shotgun (WGS) entry which is preliminary data.</text>
</comment>
<reference evidence="1 2" key="1">
    <citation type="journal article" date="2018" name="Nat. Genet.">
        <title>Extensive intraspecific gene order and gene structural variations between Mo17 and other maize genomes.</title>
        <authorList>
            <person name="Sun S."/>
            <person name="Zhou Y."/>
            <person name="Chen J."/>
            <person name="Shi J."/>
            <person name="Zhao H."/>
            <person name="Zhao H."/>
            <person name="Song W."/>
            <person name="Zhang M."/>
            <person name="Cui Y."/>
            <person name="Dong X."/>
            <person name="Liu H."/>
            <person name="Ma X."/>
            <person name="Jiao Y."/>
            <person name="Wang B."/>
            <person name="Wei X."/>
            <person name="Stein J.C."/>
            <person name="Glaubitz J.C."/>
            <person name="Lu F."/>
            <person name="Yu G."/>
            <person name="Liang C."/>
            <person name="Fengler K."/>
            <person name="Li B."/>
            <person name="Rafalski A."/>
            <person name="Schnable P.S."/>
            <person name="Ware D.H."/>
            <person name="Buckler E.S."/>
            <person name="Lai J."/>
        </authorList>
    </citation>
    <scope>NUCLEOTIDE SEQUENCE [LARGE SCALE GENOMIC DNA]</scope>
    <source>
        <strain evidence="2">cv. Missouri 17</strain>
        <tissue evidence="1">Seedling</tissue>
    </source>
</reference>
<evidence type="ECO:0000313" key="1">
    <source>
        <dbReference type="EMBL" id="PWZ26075.1"/>
    </source>
</evidence>
<protein>
    <submittedName>
        <fullName evidence="1">Uncharacterized protein</fullName>
    </submittedName>
</protein>
<sequence length="30" mass="3361">PGTCIRPGVPGIFWVLVLPFRRVSREHLTG</sequence>
<name>A0A3L6EZ18_MAIZE</name>
<accession>A0A3L6EZ18</accession>
<evidence type="ECO:0000313" key="2">
    <source>
        <dbReference type="Proteomes" id="UP000251960"/>
    </source>
</evidence>
<dbReference type="Proteomes" id="UP000251960">
    <property type="component" value="Chromosome 4"/>
</dbReference>
<dbReference type="EMBL" id="NCVQ01000005">
    <property type="protein sequence ID" value="PWZ26075.1"/>
    <property type="molecule type" value="Genomic_DNA"/>
</dbReference>
<proteinExistence type="predicted"/>
<organism evidence="1 2">
    <name type="scientific">Zea mays</name>
    <name type="common">Maize</name>
    <dbReference type="NCBI Taxonomy" id="4577"/>
    <lineage>
        <taxon>Eukaryota</taxon>
        <taxon>Viridiplantae</taxon>
        <taxon>Streptophyta</taxon>
        <taxon>Embryophyta</taxon>
        <taxon>Tracheophyta</taxon>
        <taxon>Spermatophyta</taxon>
        <taxon>Magnoliopsida</taxon>
        <taxon>Liliopsida</taxon>
        <taxon>Poales</taxon>
        <taxon>Poaceae</taxon>
        <taxon>PACMAD clade</taxon>
        <taxon>Panicoideae</taxon>
        <taxon>Andropogonodae</taxon>
        <taxon>Andropogoneae</taxon>
        <taxon>Tripsacinae</taxon>
        <taxon>Zea</taxon>
    </lineage>
</organism>
<feature type="non-terminal residue" evidence="1">
    <location>
        <position position="1"/>
    </location>
</feature>
<gene>
    <name evidence="1" type="ORF">Zm00014a_024123</name>
</gene>
<dbReference type="AlphaFoldDB" id="A0A3L6EZ18"/>